<accession>A0A1L7WYI4</accession>
<organism evidence="7 8">
    <name type="scientific">Phialocephala subalpina</name>
    <dbReference type="NCBI Taxonomy" id="576137"/>
    <lineage>
        <taxon>Eukaryota</taxon>
        <taxon>Fungi</taxon>
        <taxon>Dikarya</taxon>
        <taxon>Ascomycota</taxon>
        <taxon>Pezizomycotina</taxon>
        <taxon>Leotiomycetes</taxon>
        <taxon>Helotiales</taxon>
        <taxon>Mollisiaceae</taxon>
        <taxon>Phialocephala</taxon>
        <taxon>Phialocephala fortinii species complex</taxon>
    </lineage>
</organism>
<gene>
    <name evidence="7" type="ORF">PAC_07726</name>
</gene>
<dbReference type="OrthoDB" id="2219495at2759"/>
<dbReference type="GO" id="GO:0050660">
    <property type="term" value="F:flavin adenine dinucleotide binding"/>
    <property type="evidence" value="ECO:0007669"/>
    <property type="project" value="InterPro"/>
</dbReference>
<protein>
    <submittedName>
        <fullName evidence="7">Related to fructosyl amino acid oxidase</fullName>
    </submittedName>
</protein>
<dbReference type="InterPro" id="IPR006076">
    <property type="entry name" value="FAD-dep_OxRdtase"/>
</dbReference>
<dbReference type="AlphaFoldDB" id="A0A1L7WYI4"/>
<evidence type="ECO:0000313" key="8">
    <source>
        <dbReference type="Proteomes" id="UP000184330"/>
    </source>
</evidence>
<feature type="domain" description="FAD dependent oxidoreductase" evidence="6">
    <location>
        <begin position="5"/>
        <end position="369"/>
    </location>
</feature>
<keyword evidence="5" id="KW-0560">Oxidoreductase</keyword>
<dbReference type="Pfam" id="PF01266">
    <property type="entry name" value="DAO"/>
    <property type="match status" value="1"/>
</dbReference>
<sequence length="412" mass="45670">MNSSVLILGAGTFGLSTAYHLAKAGYKNITVLDKASSIPSKYSAGYDLNKIVRAEYPDSFYSELALEAINAWKTPLFKQYYREVGYLLANSEKAPQKTKDTLRSFRATIASNPSFSGAISDIETREDIRKHAPAFNGPAKGWKGYFNKLAGYAKAADAMEAVYKECLTLGVRFKLGNGVSKLLYEGSKCTGARTSSGKVYKADLTIVALGACAASVLPSIGEYQKALGVPVMHVEVTSEEAKQLHGIPVTYARDLGFFFEPDPKTRLIKLCPATGGYTNLVDGTSVPPERPEDYQFTPIGDERRVRQLLRETLPALAERPFVRTGFCWFMETIDHDYIIDFVPRVQGLLAVSGDSGHGFKMLPVIGSWVLKTMQDGEQRIDRWKWKGPRRNALSLLPFETLDLKDVAYRVRM</sequence>
<dbReference type="Gene3D" id="3.30.9.10">
    <property type="entry name" value="D-Amino Acid Oxidase, subunit A, domain 2"/>
    <property type="match status" value="1"/>
</dbReference>
<evidence type="ECO:0000256" key="3">
    <source>
        <dbReference type="ARBA" id="ARBA00022630"/>
    </source>
</evidence>
<dbReference type="Proteomes" id="UP000184330">
    <property type="component" value="Unassembled WGS sequence"/>
</dbReference>
<name>A0A1L7WYI4_9HELO</name>
<dbReference type="PANTHER" id="PTHR10961">
    <property type="entry name" value="PEROXISOMAL SARCOSINE OXIDASE"/>
    <property type="match status" value="1"/>
</dbReference>
<dbReference type="InterPro" id="IPR045170">
    <property type="entry name" value="MTOX"/>
</dbReference>
<keyword evidence="8" id="KW-1185">Reference proteome</keyword>
<dbReference type="SUPFAM" id="SSF51905">
    <property type="entry name" value="FAD/NAD(P)-binding domain"/>
    <property type="match status" value="1"/>
</dbReference>
<dbReference type="PANTHER" id="PTHR10961:SF26">
    <property type="entry name" value="L-SACCHAROPINE OXIDASE"/>
    <property type="match status" value="1"/>
</dbReference>
<dbReference type="Gene3D" id="3.50.50.60">
    <property type="entry name" value="FAD/NAD(P)-binding domain"/>
    <property type="match status" value="1"/>
</dbReference>
<dbReference type="EMBL" id="FJOG01000010">
    <property type="protein sequence ID" value="CZR57837.1"/>
    <property type="molecule type" value="Genomic_DNA"/>
</dbReference>
<keyword evidence="4" id="KW-0274">FAD</keyword>
<comment type="cofactor">
    <cofactor evidence="1">
        <name>FAD</name>
        <dbReference type="ChEBI" id="CHEBI:57692"/>
    </cofactor>
</comment>
<evidence type="ECO:0000313" key="7">
    <source>
        <dbReference type="EMBL" id="CZR57837.1"/>
    </source>
</evidence>
<dbReference type="InterPro" id="IPR036188">
    <property type="entry name" value="FAD/NAD-bd_sf"/>
</dbReference>
<evidence type="ECO:0000256" key="2">
    <source>
        <dbReference type="ARBA" id="ARBA00010989"/>
    </source>
</evidence>
<evidence type="ECO:0000256" key="4">
    <source>
        <dbReference type="ARBA" id="ARBA00022827"/>
    </source>
</evidence>
<evidence type="ECO:0000256" key="1">
    <source>
        <dbReference type="ARBA" id="ARBA00001974"/>
    </source>
</evidence>
<evidence type="ECO:0000256" key="5">
    <source>
        <dbReference type="ARBA" id="ARBA00023002"/>
    </source>
</evidence>
<dbReference type="PRINTS" id="PR00420">
    <property type="entry name" value="RNGMNOXGNASE"/>
</dbReference>
<evidence type="ECO:0000259" key="6">
    <source>
        <dbReference type="Pfam" id="PF01266"/>
    </source>
</evidence>
<proteinExistence type="inferred from homology"/>
<comment type="similarity">
    <text evidence="2">Belongs to the MSOX/MTOX family.</text>
</comment>
<dbReference type="GO" id="GO:0051698">
    <property type="term" value="F:saccharopine oxidase activity"/>
    <property type="evidence" value="ECO:0007669"/>
    <property type="project" value="TreeGrafter"/>
</dbReference>
<dbReference type="STRING" id="576137.A0A1L7WYI4"/>
<reference evidence="7 8" key="1">
    <citation type="submission" date="2016-03" db="EMBL/GenBank/DDBJ databases">
        <authorList>
            <person name="Ploux O."/>
        </authorList>
    </citation>
    <scope>NUCLEOTIDE SEQUENCE [LARGE SCALE GENOMIC DNA]</scope>
    <source>
        <strain evidence="7 8">UAMH 11012</strain>
    </source>
</reference>
<keyword evidence="3" id="KW-0285">Flavoprotein</keyword>
<dbReference type="GO" id="GO:0008115">
    <property type="term" value="F:sarcosine oxidase activity"/>
    <property type="evidence" value="ECO:0007669"/>
    <property type="project" value="TreeGrafter"/>
</dbReference>